<proteinExistence type="predicted"/>
<sequence length="62" mass="7119">MEKTNIMNDINEVLDTYCEGCFLKTQLARDNGKTIAHNFCIRTCTVGEQLKFLGNEMNKMTK</sequence>
<protein>
    <recommendedName>
        <fullName evidence="3">Zinc-finger domain-containing protein</fullName>
    </recommendedName>
</protein>
<evidence type="ECO:0000313" key="2">
    <source>
        <dbReference type="Proteomes" id="UP000270468"/>
    </source>
</evidence>
<dbReference type="InterPro" id="IPR019718">
    <property type="entry name" value="DUF2602"/>
</dbReference>
<evidence type="ECO:0000313" key="1">
    <source>
        <dbReference type="EMBL" id="VDC29085.1"/>
    </source>
</evidence>
<dbReference type="RefSeq" id="WP_124070615.1">
    <property type="nucleotide sequence ID" value="NZ_CBCRXF010000001.1"/>
</dbReference>
<keyword evidence="2" id="KW-1185">Reference proteome</keyword>
<dbReference type="AlphaFoldDB" id="A0A3P5X144"/>
<dbReference type="EMBL" id="UXAV01000042">
    <property type="protein sequence ID" value="VDC29085.1"/>
    <property type="molecule type" value="Genomic_DNA"/>
</dbReference>
<reference evidence="1 2" key="1">
    <citation type="submission" date="2018-11" db="EMBL/GenBank/DDBJ databases">
        <authorList>
            <person name="Criscuolo A."/>
        </authorList>
    </citation>
    <scope>NUCLEOTIDE SEQUENCE [LARGE SCALE GENOMIC DNA]</scope>
    <source>
        <strain evidence="1">ATB-66</strain>
    </source>
</reference>
<dbReference type="OrthoDB" id="2454446at2"/>
<organism evidence="1 2">
    <name type="scientific">Filibacter tadaridae</name>
    <dbReference type="NCBI Taxonomy" id="2483811"/>
    <lineage>
        <taxon>Bacteria</taxon>
        <taxon>Bacillati</taxon>
        <taxon>Bacillota</taxon>
        <taxon>Bacilli</taxon>
        <taxon>Bacillales</taxon>
        <taxon>Caryophanaceae</taxon>
        <taxon>Filibacter</taxon>
    </lineage>
</organism>
<dbReference type="Proteomes" id="UP000270468">
    <property type="component" value="Unassembled WGS sequence"/>
</dbReference>
<name>A0A3P5X144_9BACL</name>
<gene>
    <name evidence="1" type="ORF">FILTAD_01977</name>
</gene>
<accession>A0A3P5X144</accession>
<evidence type="ECO:0008006" key="3">
    <source>
        <dbReference type="Google" id="ProtNLM"/>
    </source>
</evidence>
<dbReference type="Pfam" id="PF10782">
    <property type="entry name" value="zf-C2HCIx2C"/>
    <property type="match status" value="1"/>
</dbReference>